<evidence type="ECO:0000256" key="1">
    <source>
        <dbReference type="SAM" id="Phobius"/>
    </source>
</evidence>
<name>A0A517X199_9PLAN</name>
<keyword evidence="1" id="KW-0472">Membrane</keyword>
<sequence length="167" mass="18358">MSTSTRSNIAIAILWIAILLATGYYIVEGLKVIAEPVSKIIVAVLTGLFALIGVYFTHVLTTLREREADQVRRKQERYAAILEGLVPYIRSDGDKADEFAVPVLHAYVVGERRVASAIARFLEDRTSKKLDTIVSSMRVDLGMEPLDPDTSTEGLLAPKIIETAGLK</sequence>
<evidence type="ECO:0000313" key="3">
    <source>
        <dbReference type="Proteomes" id="UP000318384"/>
    </source>
</evidence>
<reference evidence="2 3" key="1">
    <citation type="submission" date="2019-03" db="EMBL/GenBank/DDBJ databases">
        <title>Deep-cultivation of Planctomycetes and their phenomic and genomic characterization uncovers novel biology.</title>
        <authorList>
            <person name="Wiegand S."/>
            <person name="Jogler M."/>
            <person name="Boedeker C."/>
            <person name="Pinto D."/>
            <person name="Vollmers J."/>
            <person name="Rivas-Marin E."/>
            <person name="Kohn T."/>
            <person name="Peeters S.H."/>
            <person name="Heuer A."/>
            <person name="Rast P."/>
            <person name="Oberbeckmann S."/>
            <person name="Bunk B."/>
            <person name="Jeske O."/>
            <person name="Meyerdierks A."/>
            <person name="Storesund J.E."/>
            <person name="Kallscheuer N."/>
            <person name="Luecker S."/>
            <person name="Lage O.M."/>
            <person name="Pohl T."/>
            <person name="Merkel B.J."/>
            <person name="Hornburger P."/>
            <person name="Mueller R.-W."/>
            <person name="Bruemmer F."/>
            <person name="Labrenz M."/>
            <person name="Spormann A.M."/>
            <person name="Op den Camp H."/>
            <person name="Overmann J."/>
            <person name="Amann R."/>
            <person name="Jetten M.S.M."/>
            <person name="Mascher T."/>
            <person name="Medema M.H."/>
            <person name="Devos D.P."/>
            <person name="Kaster A.-K."/>
            <person name="Ovreas L."/>
            <person name="Rohde M."/>
            <person name="Galperin M.Y."/>
            <person name="Jogler C."/>
        </authorList>
    </citation>
    <scope>NUCLEOTIDE SEQUENCE [LARGE SCALE GENOMIC DNA]</scope>
    <source>
        <strain evidence="2 3">V202</strain>
    </source>
</reference>
<keyword evidence="3" id="KW-1185">Reference proteome</keyword>
<dbReference type="Proteomes" id="UP000318384">
    <property type="component" value="Chromosome"/>
</dbReference>
<proteinExistence type="predicted"/>
<organism evidence="2 3">
    <name type="scientific">Gimesia aquarii</name>
    <dbReference type="NCBI Taxonomy" id="2527964"/>
    <lineage>
        <taxon>Bacteria</taxon>
        <taxon>Pseudomonadati</taxon>
        <taxon>Planctomycetota</taxon>
        <taxon>Planctomycetia</taxon>
        <taxon>Planctomycetales</taxon>
        <taxon>Planctomycetaceae</taxon>
        <taxon>Gimesia</taxon>
    </lineage>
</organism>
<evidence type="ECO:0000313" key="2">
    <source>
        <dbReference type="EMBL" id="QDU11287.1"/>
    </source>
</evidence>
<keyword evidence="1" id="KW-1133">Transmembrane helix</keyword>
<gene>
    <name evidence="2" type="ORF">V202x_47060</name>
</gene>
<feature type="transmembrane region" description="Helical" evidence="1">
    <location>
        <begin position="7"/>
        <end position="27"/>
    </location>
</feature>
<feature type="transmembrane region" description="Helical" evidence="1">
    <location>
        <begin position="39"/>
        <end position="63"/>
    </location>
</feature>
<keyword evidence="1" id="KW-0812">Transmembrane</keyword>
<dbReference type="EMBL" id="CP037422">
    <property type="protein sequence ID" value="QDU11287.1"/>
    <property type="molecule type" value="Genomic_DNA"/>
</dbReference>
<dbReference type="AlphaFoldDB" id="A0A517X199"/>
<accession>A0A517X199</accession>
<dbReference type="RefSeq" id="WP_145179103.1">
    <property type="nucleotide sequence ID" value="NZ_CP037422.1"/>
</dbReference>
<protein>
    <submittedName>
        <fullName evidence="2">Uncharacterized protein</fullName>
    </submittedName>
</protein>